<dbReference type="EMBL" id="CM031818">
    <property type="protein sequence ID" value="KAG6638259.1"/>
    <property type="molecule type" value="Genomic_DNA"/>
</dbReference>
<feature type="compositionally biased region" description="Polar residues" evidence="5">
    <location>
        <begin position="370"/>
        <end position="384"/>
    </location>
</feature>
<feature type="region of interest" description="Disordered" evidence="5">
    <location>
        <begin position="348"/>
        <end position="384"/>
    </location>
</feature>
<dbReference type="Pfam" id="PF02176">
    <property type="entry name" value="zf-TRAF"/>
    <property type="match status" value="1"/>
</dbReference>
<feature type="domain" description="TRAF-type" evidence="6">
    <location>
        <begin position="211"/>
        <end position="262"/>
    </location>
</feature>
<evidence type="ECO:0000256" key="4">
    <source>
        <dbReference type="PROSITE-ProRule" id="PRU00207"/>
    </source>
</evidence>
<feature type="zinc finger region" description="TRAF-type" evidence="4">
    <location>
        <begin position="211"/>
        <end position="262"/>
    </location>
</feature>
<sequence length="384" mass="43520">MDLPTTTVEHVPETIEDEQEGSPLFKCDLYDTEIVHKIALVFILGLATACVDNTTGDMFRSPASVAVDTRKELVDYLSQRSGNFVTEFIILEGGPEAEASDHPFDIISDFVDDFSSSKRNLFSRVSGWLLSEKREDKVDDFIQEMEINGFWLLDGREAIAQTLLKNAFHCNMKFDSAEELDAHVHHFSFRSMTCTNEGCNARFCALHLDKHDAVCPFKIIQCEQKCSDRIIRREMDRHCITVCPMKLANCPLYAVGCQSTIPYCMIEQHCSDTLSSHLLYILQGIHKEASMEDLKRWAEQPEKAASSGQLAEARDMRSLTSKVKDIEAKWRPFEVHITNKDIEENMEISNTANGLDVRSPHQEQRYSRGMETSNLADTSSKAES</sequence>
<evidence type="ECO:0000256" key="1">
    <source>
        <dbReference type="ARBA" id="ARBA00022723"/>
    </source>
</evidence>
<dbReference type="GO" id="GO:0008270">
    <property type="term" value="F:zinc ion binding"/>
    <property type="evidence" value="ECO:0007669"/>
    <property type="project" value="UniProtKB-KW"/>
</dbReference>
<keyword evidence="1 4" id="KW-0479">Metal-binding</keyword>
<accession>A0A8T1P7X5</accession>
<reference evidence="7" key="1">
    <citation type="submission" date="2020-12" db="EMBL/GenBank/DDBJ databases">
        <title>WGS assembly of Carya illinoinensis cv. Pawnee.</title>
        <authorList>
            <person name="Platts A."/>
            <person name="Shu S."/>
            <person name="Wright S."/>
            <person name="Barry K."/>
            <person name="Edger P."/>
            <person name="Pires J.C."/>
            <person name="Schmutz J."/>
        </authorList>
    </citation>
    <scope>NUCLEOTIDE SEQUENCE</scope>
    <source>
        <tissue evidence="7">Leaf</tissue>
    </source>
</reference>
<dbReference type="Proteomes" id="UP000811609">
    <property type="component" value="Chromosome 10"/>
</dbReference>
<proteinExistence type="predicted"/>
<evidence type="ECO:0000256" key="3">
    <source>
        <dbReference type="ARBA" id="ARBA00022833"/>
    </source>
</evidence>
<gene>
    <name evidence="7" type="ORF">CIPAW_10G023500</name>
</gene>
<dbReference type="PROSITE" id="PS50145">
    <property type="entry name" value="ZF_TRAF"/>
    <property type="match status" value="1"/>
</dbReference>
<protein>
    <recommendedName>
        <fullName evidence="6">TRAF-type domain-containing protein</fullName>
    </recommendedName>
</protein>
<dbReference type="EMBL" id="CM031818">
    <property type="protein sequence ID" value="KAG6638260.1"/>
    <property type="molecule type" value="Genomic_DNA"/>
</dbReference>
<keyword evidence="3 4" id="KW-0862">Zinc</keyword>
<organism evidence="7 8">
    <name type="scientific">Carya illinoinensis</name>
    <name type="common">Pecan</name>
    <dbReference type="NCBI Taxonomy" id="32201"/>
    <lineage>
        <taxon>Eukaryota</taxon>
        <taxon>Viridiplantae</taxon>
        <taxon>Streptophyta</taxon>
        <taxon>Embryophyta</taxon>
        <taxon>Tracheophyta</taxon>
        <taxon>Spermatophyta</taxon>
        <taxon>Magnoliopsida</taxon>
        <taxon>eudicotyledons</taxon>
        <taxon>Gunneridae</taxon>
        <taxon>Pentapetalae</taxon>
        <taxon>rosids</taxon>
        <taxon>fabids</taxon>
        <taxon>Fagales</taxon>
        <taxon>Juglandaceae</taxon>
        <taxon>Carya</taxon>
    </lineage>
</organism>
<feature type="compositionally biased region" description="Basic and acidic residues" evidence="5">
    <location>
        <begin position="358"/>
        <end position="368"/>
    </location>
</feature>
<keyword evidence="8" id="KW-1185">Reference proteome</keyword>
<dbReference type="AlphaFoldDB" id="A0A8T1P7X5"/>
<dbReference type="EMBL" id="CM031818">
    <property type="protein sequence ID" value="KAG6638258.1"/>
    <property type="molecule type" value="Genomic_DNA"/>
</dbReference>
<evidence type="ECO:0000313" key="8">
    <source>
        <dbReference type="Proteomes" id="UP000811609"/>
    </source>
</evidence>
<evidence type="ECO:0000313" key="7">
    <source>
        <dbReference type="EMBL" id="KAG6638258.1"/>
    </source>
</evidence>
<dbReference type="EMBL" id="CM031818">
    <property type="protein sequence ID" value="KAG6638256.1"/>
    <property type="molecule type" value="Genomic_DNA"/>
</dbReference>
<dbReference type="InterPro" id="IPR001293">
    <property type="entry name" value="Znf_TRAF"/>
</dbReference>
<dbReference type="PANTHER" id="PTHR10131">
    <property type="entry name" value="TNF RECEPTOR ASSOCIATED FACTOR"/>
    <property type="match status" value="1"/>
</dbReference>
<name>A0A8T1P7X5_CARIL</name>
<keyword evidence="2 4" id="KW-0863">Zinc-finger</keyword>
<dbReference type="PANTHER" id="PTHR10131:SF161">
    <property type="entry name" value="F26K24.24 PROTEIN"/>
    <property type="match status" value="1"/>
</dbReference>
<evidence type="ECO:0000259" key="6">
    <source>
        <dbReference type="PROSITE" id="PS50145"/>
    </source>
</evidence>
<evidence type="ECO:0000256" key="2">
    <source>
        <dbReference type="ARBA" id="ARBA00022771"/>
    </source>
</evidence>
<evidence type="ECO:0000256" key="5">
    <source>
        <dbReference type="SAM" id="MobiDB-lite"/>
    </source>
</evidence>
<comment type="caution">
    <text evidence="7">The sequence shown here is derived from an EMBL/GenBank/DDBJ whole genome shotgun (WGS) entry which is preliminary data.</text>
</comment>
<dbReference type="EMBL" id="CM031818">
    <property type="protein sequence ID" value="KAG6638257.1"/>
    <property type="molecule type" value="Genomic_DNA"/>
</dbReference>